<proteinExistence type="predicted"/>
<protein>
    <submittedName>
        <fullName evidence="1">Uncharacterized protein</fullName>
    </submittedName>
</protein>
<keyword evidence="2" id="KW-1185">Reference proteome</keyword>
<sequence>MHNAHNDSGDAERSSLRGSVKSKPMPFGYCRFVRELLTAHSEPPHVRILPPRGSGGDDEVASPWTTEIETGGGTFGSVFSIGIRLIALAVEFFAACNQVYGAAEGHIHGIGLWCSGRLELHLVLRMAMILDIVLPRQPEQKKLNATLDVERNFGTSRSYTTKLFWSYCDAYSGNGCALMRGEVASSKYAVAMKRLWEPGGFEEEASVQGMVRLWWEYEPKKDGVAEKPTIRGCLSGQLDAWRNENIRLSWDVNPWTLRIITPNAPWYRKGFEQVNIQSRCRQSVRDLDKMHKNRPAIFVHIQRRIIDRRTSSFWMFCEGELLANGRVRLCVFRRRVVYHYEMGCNHVETRC</sequence>
<reference evidence="1" key="1">
    <citation type="journal article" date="2021" name="Environ. Microbiol.">
        <title>Gene family expansions and transcriptome signatures uncover fungal adaptations to wood decay.</title>
        <authorList>
            <person name="Hage H."/>
            <person name="Miyauchi S."/>
            <person name="Viragh M."/>
            <person name="Drula E."/>
            <person name="Min B."/>
            <person name="Chaduli D."/>
            <person name="Navarro D."/>
            <person name="Favel A."/>
            <person name="Norest M."/>
            <person name="Lesage-Meessen L."/>
            <person name="Balint B."/>
            <person name="Merenyi Z."/>
            <person name="de Eugenio L."/>
            <person name="Morin E."/>
            <person name="Martinez A.T."/>
            <person name="Baldrian P."/>
            <person name="Stursova M."/>
            <person name="Martinez M.J."/>
            <person name="Novotny C."/>
            <person name="Magnuson J.K."/>
            <person name="Spatafora J.W."/>
            <person name="Maurice S."/>
            <person name="Pangilinan J."/>
            <person name="Andreopoulos W."/>
            <person name="LaButti K."/>
            <person name="Hundley H."/>
            <person name="Na H."/>
            <person name="Kuo A."/>
            <person name="Barry K."/>
            <person name="Lipzen A."/>
            <person name="Henrissat B."/>
            <person name="Riley R."/>
            <person name="Ahrendt S."/>
            <person name="Nagy L.G."/>
            <person name="Grigoriev I.V."/>
            <person name="Martin F."/>
            <person name="Rosso M.N."/>
        </authorList>
    </citation>
    <scope>NUCLEOTIDE SEQUENCE</scope>
    <source>
        <strain evidence="1">CBS 384.51</strain>
    </source>
</reference>
<dbReference type="EMBL" id="MU274959">
    <property type="protein sequence ID" value="KAI0083583.1"/>
    <property type="molecule type" value="Genomic_DNA"/>
</dbReference>
<accession>A0ACB8TNL0</accession>
<evidence type="ECO:0000313" key="1">
    <source>
        <dbReference type="EMBL" id="KAI0083583.1"/>
    </source>
</evidence>
<dbReference type="Proteomes" id="UP001055072">
    <property type="component" value="Unassembled WGS sequence"/>
</dbReference>
<evidence type="ECO:0000313" key="2">
    <source>
        <dbReference type="Proteomes" id="UP001055072"/>
    </source>
</evidence>
<comment type="caution">
    <text evidence="1">The sequence shown here is derived from an EMBL/GenBank/DDBJ whole genome shotgun (WGS) entry which is preliminary data.</text>
</comment>
<organism evidence="1 2">
    <name type="scientific">Irpex rosettiformis</name>
    <dbReference type="NCBI Taxonomy" id="378272"/>
    <lineage>
        <taxon>Eukaryota</taxon>
        <taxon>Fungi</taxon>
        <taxon>Dikarya</taxon>
        <taxon>Basidiomycota</taxon>
        <taxon>Agaricomycotina</taxon>
        <taxon>Agaricomycetes</taxon>
        <taxon>Polyporales</taxon>
        <taxon>Irpicaceae</taxon>
        <taxon>Irpex</taxon>
    </lineage>
</organism>
<gene>
    <name evidence="1" type="ORF">BDY19DRAFT_910472</name>
</gene>
<name>A0ACB8TNL0_9APHY</name>